<dbReference type="SMART" id="SM00382">
    <property type="entry name" value="AAA"/>
    <property type="match status" value="1"/>
</dbReference>
<evidence type="ECO:0000313" key="6">
    <source>
        <dbReference type="EMBL" id="MFC6199713.1"/>
    </source>
</evidence>
<dbReference type="InterPro" id="IPR027417">
    <property type="entry name" value="P-loop_NTPase"/>
</dbReference>
<proteinExistence type="inferred from homology"/>
<dbReference type="SUPFAM" id="SSF52540">
    <property type="entry name" value="P-loop containing nucleoside triphosphate hydrolases"/>
    <property type="match status" value="1"/>
</dbReference>
<evidence type="ECO:0000256" key="1">
    <source>
        <dbReference type="ARBA" id="ARBA00005417"/>
    </source>
</evidence>
<dbReference type="CDD" id="cd03220">
    <property type="entry name" value="ABC_KpsT_Wzt"/>
    <property type="match status" value="1"/>
</dbReference>
<organism evidence="6 7">
    <name type="scientific">Ponticaulis profundi</name>
    <dbReference type="NCBI Taxonomy" id="2665222"/>
    <lineage>
        <taxon>Bacteria</taxon>
        <taxon>Pseudomonadati</taxon>
        <taxon>Pseudomonadota</taxon>
        <taxon>Alphaproteobacteria</taxon>
        <taxon>Hyphomonadales</taxon>
        <taxon>Hyphomonadaceae</taxon>
        <taxon>Ponticaulis</taxon>
    </lineage>
</organism>
<accession>A0ABW1SEK2</accession>
<evidence type="ECO:0000259" key="5">
    <source>
        <dbReference type="PROSITE" id="PS50893"/>
    </source>
</evidence>
<dbReference type="Gene3D" id="3.40.50.300">
    <property type="entry name" value="P-loop containing nucleotide triphosphate hydrolases"/>
    <property type="match status" value="1"/>
</dbReference>
<keyword evidence="3" id="KW-0547">Nucleotide-binding</keyword>
<evidence type="ECO:0000256" key="3">
    <source>
        <dbReference type="ARBA" id="ARBA00022741"/>
    </source>
</evidence>
<dbReference type="Pfam" id="PF00005">
    <property type="entry name" value="ABC_tran"/>
    <property type="match status" value="1"/>
</dbReference>
<reference evidence="7" key="1">
    <citation type="journal article" date="2019" name="Int. J. Syst. Evol. Microbiol.">
        <title>The Global Catalogue of Microorganisms (GCM) 10K type strain sequencing project: providing services to taxonomists for standard genome sequencing and annotation.</title>
        <authorList>
            <consortium name="The Broad Institute Genomics Platform"/>
            <consortium name="The Broad Institute Genome Sequencing Center for Infectious Disease"/>
            <person name="Wu L."/>
            <person name="Ma J."/>
        </authorList>
    </citation>
    <scope>NUCLEOTIDE SEQUENCE [LARGE SCALE GENOMIC DNA]</scope>
    <source>
        <strain evidence="7">CGMCC-1.15741</strain>
    </source>
</reference>
<dbReference type="PROSITE" id="PS50893">
    <property type="entry name" value="ABC_TRANSPORTER_2"/>
    <property type="match status" value="1"/>
</dbReference>
<dbReference type="InterPro" id="IPR003439">
    <property type="entry name" value="ABC_transporter-like_ATP-bd"/>
</dbReference>
<name>A0ABW1SEK2_9PROT</name>
<dbReference type="PANTHER" id="PTHR46743:SF2">
    <property type="entry name" value="TEICHOIC ACIDS EXPORT ATP-BINDING PROTEIN TAGH"/>
    <property type="match status" value="1"/>
</dbReference>
<protein>
    <submittedName>
        <fullName evidence="6">ABC transporter ATP-binding protein</fullName>
    </submittedName>
</protein>
<keyword evidence="2" id="KW-0813">Transport</keyword>
<dbReference type="PANTHER" id="PTHR46743">
    <property type="entry name" value="TEICHOIC ACIDS EXPORT ATP-BINDING PROTEIN TAGH"/>
    <property type="match status" value="1"/>
</dbReference>
<dbReference type="EMBL" id="JBHSSW010000066">
    <property type="protein sequence ID" value="MFC6199713.1"/>
    <property type="molecule type" value="Genomic_DNA"/>
</dbReference>
<sequence>MPKILAKDMCVKLSGRRIFGSETILSNVNFEIKDGDRLALIGPNGAGKSTLMQTLAGILEPSSGMLEIEGEINALFNVGLGTRKESTGRRNMLLRNMVQGRSYKEVKDKLPEMIDFADIGEYIDRPMEIYSQGMAMRCVFAAATAFDPDILLMDEWLGAGDAGFREKSAKRMEELVEKSGMLVLATHHQRLSRDMCNLGLYLKKGNVAFFGDVGEAWDRYIEEGLRKED</sequence>
<keyword evidence="7" id="KW-1185">Reference proteome</keyword>
<evidence type="ECO:0000256" key="4">
    <source>
        <dbReference type="ARBA" id="ARBA00022840"/>
    </source>
</evidence>
<feature type="domain" description="ABC transporter" evidence="5">
    <location>
        <begin position="4"/>
        <end position="229"/>
    </location>
</feature>
<dbReference type="GO" id="GO:0005524">
    <property type="term" value="F:ATP binding"/>
    <property type="evidence" value="ECO:0007669"/>
    <property type="project" value="UniProtKB-KW"/>
</dbReference>
<gene>
    <name evidence="6" type="ORF">ACFQDM_16660</name>
</gene>
<dbReference type="InterPro" id="IPR003593">
    <property type="entry name" value="AAA+_ATPase"/>
</dbReference>
<comment type="caution">
    <text evidence="6">The sequence shown here is derived from an EMBL/GenBank/DDBJ whole genome shotgun (WGS) entry which is preliminary data.</text>
</comment>
<dbReference type="InterPro" id="IPR015860">
    <property type="entry name" value="ABC_transpr_TagH-like"/>
</dbReference>
<evidence type="ECO:0000313" key="7">
    <source>
        <dbReference type="Proteomes" id="UP001596303"/>
    </source>
</evidence>
<comment type="similarity">
    <text evidence="1">Belongs to the ABC transporter superfamily.</text>
</comment>
<dbReference type="InterPro" id="IPR050683">
    <property type="entry name" value="Bact_Polysacc_Export_ATP-bd"/>
</dbReference>
<dbReference type="RefSeq" id="WP_377381056.1">
    <property type="nucleotide sequence ID" value="NZ_JBHSSW010000066.1"/>
</dbReference>
<evidence type="ECO:0000256" key="2">
    <source>
        <dbReference type="ARBA" id="ARBA00022448"/>
    </source>
</evidence>
<keyword evidence="4 6" id="KW-0067">ATP-binding</keyword>
<dbReference type="Proteomes" id="UP001596303">
    <property type="component" value="Unassembled WGS sequence"/>
</dbReference>